<accession>A0A6J7GLY8</accession>
<dbReference type="EMBL" id="CAFBMP010000062">
    <property type="protein sequence ID" value="CAB4909321.1"/>
    <property type="molecule type" value="Genomic_DNA"/>
</dbReference>
<evidence type="ECO:0000256" key="3">
    <source>
        <dbReference type="ARBA" id="ARBA00022801"/>
    </source>
</evidence>
<evidence type="ECO:0000256" key="2">
    <source>
        <dbReference type="ARBA" id="ARBA00022759"/>
    </source>
</evidence>
<keyword evidence="2" id="KW-0255">Endonuclease</keyword>
<reference evidence="5" key="1">
    <citation type="submission" date="2020-05" db="EMBL/GenBank/DDBJ databases">
        <authorList>
            <person name="Chiriac C."/>
            <person name="Salcher M."/>
            <person name="Ghai R."/>
            <person name="Kavagutti S V."/>
        </authorList>
    </citation>
    <scope>NUCLEOTIDE SEQUENCE</scope>
</reference>
<dbReference type="PANTHER" id="PTHR12302">
    <property type="entry name" value="EBNA2 BINDING PROTEIN P100"/>
    <property type="match status" value="1"/>
</dbReference>
<dbReference type="GO" id="GO:0004519">
    <property type="term" value="F:endonuclease activity"/>
    <property type="evidence" value="ECO:0007669"/>
    <property type="project" value="UniProtKB-KW"/>
</dbReference>
<keyword evidence="3" id="KW-0378">Hydrolase</keyword>
<dbReference type="SUPFAM" id="SSF50199">
    <property type="entry name" value="Staphylococcal nuclease"/>
    <property type="match status" value="1"/>
</dbReference>
<dbReference type="AlphaFoldDB" id="A0A6J7GLY8"/>
<dbReference type="PROSITE" id="PS50830">
    <property type="entry name" value="TNASE_3"/>
    <property type="match status" value="1"/>
</dbReference>
<proteinExistence type="predicted"/>
<evidence type="ECO:0000256" key="1">
    <source>
        <dbReference type="ARBA" id="ARBA00022722"/>
    </source>
</evidence>
<name>A0A6J7GLY8_9ZZZZ</name>
<organism evidence="5">
    <name type="scientific">freshwater metagenome</name>
    <dbReference type="NCBI Taxonomy" id="449393"/>
    <lineage>
        <taxon>unclassified sequences</taxon>
        <taxon>metagenomes</taxon>
        <taxon>ecological metagenomes</taxon>
    </lineage>
</organism>
<dbReference type="Gene3D" id="2.40.50.90">
    <property type="match status" value="1"/>
</dbReference>
<dbReference type="SMART" id="SM00318">
    <property type="entry name" value="SNc"/>
    <property type="match status" value="1"/>
</dbReference>
<evidence type="ECO:0000259" key="4">
    <source>
        <dbReference type="PROSITE" id="PS50830"/>
    </source>
</evidence>
<dbReference type="InterPro" id="IPR035437">
    <property type="entry name" value="SNase_OB-fold_sf"/>
</dbReference>
<protein>
    <submittedName>
        <fullName evidence="5">Unannotated protein</fullName>
    </submittedName>
</protein>
<gene>
    <name evidence="5" type="ORF">UFOPK3608_00833</name>
</gene>
<dbReference type="Pfam" id="PF00565">
    <property type="entry name" value="SNase"/>
    <property type="match status" value="1"/>
</dbReference>
<feature type="domain" description="TNase-like" evidence="4">
    <location>
        <begin position="24"/>
        <end position="152"/>
    </location>
</feature>
<dbReference type="PANTHER" id="PTHR12302:SF3">
    <property type="entry name" value="SERINE_THREONINE-PROTEIN KINASE 31"/>
    <property type="match status" value="1"/>
</dbReference>
<keyword evidence="1" id="KW-0540">Nuclease</keyword>
<sequence length="168" mass="18243">MKLHCKKLAVFVVGAFLIGGAPTAYAVSNVSKIYDGDTITMSNGEKVRLLQIDTPELASKECYGNEARIALVKLLNQSGKVFLTTDPKLDKIDRYGRSLRYVFIGNTNLNLKMVEIGAAAPYFYRSEKGVYAAQILKAAQTAQKLGLGLWSACPGTRLSPNHAVTTKA</sequence>
<dbReference type="InterPro" id="IPR016071">
    <property type="entry name" value="Staphylococal_nuclease_OB-fold"/>
</dbReference>
<evidence type="ECO:0000313" key="5">
    <source>
        <dbReference type="EMBL" id="CAB4909321.1"/>
    </source>
</evidence>
<dbReference type="GO" id="GO:0016787">
    <property type="term" value="F:hydrolase activity"/>
    <property type="evidence" value="ECO:0007669"/>
    <property type="project" value="UniProtKB-KW"/>
</dbReference>